<dbReference type="Gene3D" id="3.40.50.1110">
    <property type="entry name" value="SGNH hydrolase"/>
    <property type="match status" value="1"/>
</dbReference>
<organism evidence="5 6">
    <name type="scientific">Centaurea solstitialis</name>
    <name type="common">yellow star-thistle</name>
    <dbReference type="NCBI Taxonomy" id="347529"/>
    <lineage>
        <taxon>Eukaryota</taxon>
        <taxon>Viridiplantae</taxon>
        <taxon>Streptophyta</taxon>
        <taxon>Embryophyta</taxon>
        <taxon>Tracheophyta</taxon>
        <taxon>Spermatophyta</taxon>
        <taxon>Magnoliopsida</taxon>
        <taxon>eudicotyledons</taxon>
        <taxon>Gunneridae</taxon>
        <taxon>Pentapetalae</taxon>
        <taxon>asterids</taxon>
        <taxon>campanulids</taxon>
        <taxon>Asterales</taxon>
        <taxon>Asteraceae</taxon>
        <taxon>Carduoideae</taxon>
        <taxon>Cardueae</taxon>
        <taxon>Centaureinae</taxon>
        <taxon>Centaurea</taxon>
    </lineage>
</organism>
<evidence type="ECO:0000313" key="5">
    <source>
        <dbReference type="EMBL" id="KAJ9540078.1"/>
    </source>
</evidence>
<feature type="signal peptide" evidence="4">
    <location>
        <begin position="1"/>
        <end position="25"/>
    </location>
</feature>
<dbReference type="GO" id="GO:0016042">
    <property type="term" value="P:lipid catabolic process"/>
    <property type="evidence" value="ECO:0007669"/>
    <property type="project" value="UniProtKB-KW"/>
</dbReference>
<dbReference type="Proteomes" id="UP001172457">
    <property type="component" value="Chromosome 7"/>
</dbReference>
<keyword evidence="3" id="KW-0443">Lipid metabolism</keyword>
<accession>A0AA38SJM0</accession>
<comment type="similarity">
    <text evidence="1">Belongs to the 'GDSL' lipolytic enzyme family.</text>
</comment>
<dbReference type="AlphaFoldDB" id="A0AA38SJM0"/>
<dbReference type="InterPro" id="IPR001087">
    <property type="entry name" value="GDSL"/>
</dbReference>
<dbReference type="SUPFAM" id="SSF52266">
    <property type="entry name" value="SGNH hydrolase"/>
    <property type="match status" value="1"/>
</dbReference>
<dbReference type="PANTHER" id="PTHR45648">
    <property type="entry name" value="GDSL LIPASE/ACYLHYDROLASE FAMILY PROTEIN (AFU_ORTHOLOGUE AFUA_4G14700)"/>
    <property type="match status" value="1"/>
</dbReference>
<dbReference type="PANTHER" id="PTHR45648:SF179">
    <property type="entry name" value="SGNH HYDROLASE-TYPE ESTERASE DOMAIN-CONTAINING PROTEIN-RELATED"/>
    <property type="match status" value="1"/>
</dbReference>
<dbReference type="CDD" id="cd01837">
    <property type="entry name" value="SGNH_plant_lipase_like"/>
    <property type="match status" value="1"/>
</dbReference>
<dbReference type="EMBL" id="JARYMX010000007">
    <property type="protein sequence ID" value="KAJ9540078.1"/>
    <property type="molecule type" value="Genomic_DNA"/>
</dbReference>
<dbReference type="InterPro" id="IPR035669">
    <property type="entry name" value="SGNH_plant_lipase-like"/>
</dbReference>
<dbReference type="Pfam" id="PF00657">
    <property type="entry name" value="Lipase_GDSL"/>
    <property type="match status" value="1"/>
</dbReference>
<keyword evidence="6" id="KW-1185">Reference proteome</keyword>
<dbReference type="InterPro" id="IPR036514">
    <property type="entry name" value="SGNH_hydro_sf"/>
</dbReference>
<name>A0AA38SJM0_9ASTR</name>
<gene>
    <name evidence="5" type="ORF">OSB04_026584</name>
</gene>
<evidence type="ECO:0000256" key="1">
    <source>
        <dbReference type="ARBA" id="ARBA00008668"/>
    </source>
</evidence>
<dbReference type="GO" id="GO:0016788">
    <property type="term" value="F:hydrolase activity, acting on ester bonds"/>
    <property type="evidence" value="ECO:0007669"/>
    <property type="project" value="InterPro"/>
</dbReference>
<protein>
    <recommendedName>
        <fullName evidence="7">GDSL esterase/lipase</fullName>
    </recommendedName>
</protein>
<evidence type="ECO:0008006" key="7">
    <source>
        <dbReference type="Google" id="ProtNLM"/>
    </source>
</evidence>
<comment type="caution">
    <text evidence="5">The sequence shown here is derived from an EMBL/GenBank/DDBJ whole genome shotgun (WGS) entry which is preliminary data.</text>
</comment>
<evidence type="ECO:0000256" key="4">
    <source>
        <dbReference type="SAM" id="SignalP"/>
    </source>
</evidence>
<dbReference type="InterPro" id="IPR051058">
    <property type="entry name" value="GDSL_Est/Lipase"/>
</dbReference>
<proteinExistence type="inferred from homology"/>
<feature type="chain" id="PRO_5041390576" description="GDSL esterase/lipase" evidence="4">
    <location>
        <begin position="26"/>
        <end position="366"/>
    </location>
</feature>
<feature type="non-terminal residue" evidence="5">
    <location>
        <position position="1"/>
    </location>
</feature>
<keyword evidence="2" id="KW-0378">Hydrolase</keyword>
<evidence type="ECO:0000256" key="2">
    <source>
        <dbReference type="ARBA" id="ARBA00022801"/>
    </source>
</evidence>
<reference evidence="5" key="1">
    <citation type="submission" date="2023-03" db="EMBL/GenBank/DDBJ databases">
        <title>Chromosome-scale reference genome and RAD-based genetic map of yellow starthistle (Centaurea solstitialis) reveal putative structural variation and QTLs associated with invader traits.</title>
        <authorList>
            <person name="Reatini B."/>
            <person name="Cang F.A."/>
            <person name="Jiang Q."/>
            <person name="Mckibben M.T.W."/>
            <person name="Barker M.S."/>
            <person name="Rieseberg L.H."/>
            <person name="Dlugosch K.M."/>
        </authorList>
    </citation>
    <scope>NUCLEOTIDE SEQUENCE</scope>
    <source>
        <strain evidence="5">CAN-66</strain>
        <tissue evidence="5">Leaf</tissue>
    </source>
</reference>
<sequence>MAVSKSLLLLFATSVFLASALVAESAPPAFFVFGDSLVDSGNNNYLVTSARADAPPYGIDHPSHRATGRFSNGYNIPDLISQRIGSEPTLPYLGPDLHGQRLLVGANFASAGIGILNDTGIQFVNIVRAPMQLAYFRQYQQRVSALIGVEATKQLVNNALVLITLGGNDFVNNYYLVPLSARSRQFNLQDYVPFLISEYRKILMSLYDLGARRVLVTGTGPLGCVPAELAQHSRNGECAPELQRASALFNPQLDDMLAGLNNELGSHVFIGVNTKQMHNDFMTNPSDYGFVNAKTACCGQGPYNGIGLCTPMSNLCRNRDQYVFWDAFHPTEKANKLIVDSIMVGSSEYMNPMNLSTILALDSKIK</sequence>
<keyword evidence="3" id="KW-0442">Lipid degradation</keyword>
<keyword evidence="4" id="KW-0732">Signal</keyword>
<evidence type="ECO:0000313" key="6">
    <source>
        <dbReference type="Proteomes" id="UP001172457"/>
    </source>
</evidence>
<evidence type="ECO:0000256" key="3">
    <source>
        <dbReference type="ARBA" id="ARBA00022963"/>
    </source>
</evidence>